<dbReference type="Proteomes" id="UP000274117">
    <property type="component" value="Unassembled WGS sequence"/>
</dbReference>
<proteinExistence type="inferred from homology"/>
<evidence type="ECO:0000256" key="1">
    <source>
        <dbReference type="ARBA" id="ARBA00008007"/>
    </source>
</evidence>
<organism evidence="2 3">
    <name type="scientific">Streptococcus suis</name>
    <dbReference type="NCBI Taxonomy" id="1307"/>
    <lineage>
        <taxon>Bacteria</taxon>
        <taxon>Bacillati</taxon>
        <taxon>Bacillota</taxon>
        <taxon>Bacilli</taxon>
        <taxon>Lactobacillales</taxon>
        <taxon>Streptococcaceae</taxon>
        <taxon>Streptococcus</taxon>
    </lineage>
</organism>
<dbReference type="Gene3D" id="3.40.50.2020">
    <property type="match status" value="1"/>
</dbReference>
<dbReference type="InterPro" id="IPR051910">
    <property type="entry name" value="ComF/GntX_DNA_util-trans"/>
</dbReference>
<reference evidence="2 3" key="1">
    <citation type="submission" date="2018-11" db="EMBL/GenBank/DDBJ databases">
        <authorList>
            <person name="Stevens M.J."/>
            <person name="Cernela N."/>
            <person name="Spoerry Serrano N."/>
            <person name="Schmitt S."/>
            <person name="Schrenzel J."/>
            <person name="Stephan R."/>
        </authorList>
    </citation>
    <scope>NUCLEOTIDE SEQUENCE [LARGE SCALE GENOMIC DNA]</scope>
    <source>
        <strain evidence="2 3">PP422</strain>
    </source>
</reference>
<dbReference type="AlphaFoldDB" id="A0A3R8T186"/>
<evidence type="ECO:0000313" key="3">
    <source>
        <dbReference type="Proteomes" id="UP000274117"/>
    </source>
</evidence>
<dbReference type="EMBL" id="RSDO01000001">
    <property type="protein sequence ID" value="RRR55525.1"/>
    <property type="molecule type" value="Genomic_DNA"/>
</dbReference>
<dbReference type="CDD" id="cd06223">
    <property type="entry name" value="PRTases_typeI"/>
    <property type="match status" value="1"/>
</dbReference>
<comment type="similarity">
    <text evidence="1">Belongs to the ComF/GntX family.</text>
</comment>
<gene>
    <name evidence="2" type="ORF">EI998_00405</name>
</gene>
<dbReference type="InterPro" id="IPR029057">
    <property type="entry name" value="PRTase-like"/>
</dbReference>
<dbReference type="PANTHER" id="PTHR47505">
    <property type="entry name" value="DNA UTILIZATION PROTEIN YHGH"/>
    <property type="match status" value="1"/>
</dbReference>
<comment type="caution">
    <text evidence="2">The sequence shown here is derived from an EMBL/GenBank/DDBJ whole genome shotgun (WGS) entry which is preliminary data.</text>
</comment>
<reference evidence="2 3" key="2">
    <citation type="submission" date="2018-12" db="EMBL/GenBank/DDBJ databases">
        <title>Whole-genome sequences of fifteen clinical Streptococcus suis strains isolated from pigs between 2006 and 2018.</title>
        <authorList>
            <person name="Stevens M.J.A."/>
            <person name="Cernela N."/>
            <person name="Spoerry Serrano N."/>
            <person name="Schmitt S."/>
            <person name="Schrenzel J."/>
            <person name="Stephan R."/>
        </authorList>
    </citation>
    <scope>NUCLEOTIDE SEQUENCE [LARGE SCALE GENOMIC DNA]</scope>
    <source>
        <strain evidence="2 3">PP422</strain>
    </source>
</reference>
<dbReference type="PANTHER" id="PTHR47505:SF1">
    <property type="entry name" value="DNA UTILIZATION PROTEIN YHGH"/>
    <property type="match status" value="1"/>
</dbReference>
<protein>
    <submittedName>
        <fullName evidence="2">ComF family protein</fullName>
    </submittedName>
</protein>
<name>A0A3R8T186_STRSU</name>
<accession>A0A3R8T186</accession>
<sequence length="221" mass="25068">MSNCLLCAESLRTHTTFSSILFFQQEKLGICSSCQASFKEIAELHCPSCYKSGTSDICSDCRHWQARGKHIDHRAIFQYNPAMADYFSKYKFQGDYLLRQVFAQQIKAALSAYSDYTLVPIPLSPERLEERGFNQVTGLLDAAGLPYKELLGKIDSQKQSSKSREERLDAEQVFYLLEEDELPEKIILVDDIYTTGATIQLAAGLFMKTGQKEIKTFSLSR</sequence>
<evidence type="ECO:0000313" key="2">
    <source>
        <dbReference type="EMBL" id="RRR55525.1"/>
    </source>
</evidence>
<dbReference type="SUPFAM" id="SSF53271">
    <property type="entry name" value="PRTase-like"/>
    <property type="match status" value="1"/>
</dbReference>
<dbReference type="InterPro" id="IPR000836">
    <property type="entry name" value="PRTase_dom"/>
</dbReference>